<evidence type="ECO:0000259" key="6">
    <source>
        <dbReference type="Pfam" id="PF07227"/>
    </source>
</evidence>
<evidence type="ECO:0000256" key="5">
    <source>
        <dbReference type="ARBA" id="ARBA00023242"/>
    </source>
</evidence>
<organism evidence="9 10">
    <name type="scientific">Phaseolus vulgaris</name>
    <name type="common">Kidney bean</name>
    <name type="synonym">French bean</name>
    <dbReference type="NCBI Taxonomy" id="3885"/>
    <lineage>
        <taxon>Eukaryota</taxon>
        <taxon>Viridiplantae</taxon>
        <taxon>Streptophyta</taxon>
        <taxon>Embryophyta</taxon>
        <taxon>Tracheophyta</taxon>
        <taxon>Spermatophyta</taxon>
        <taxon>Magnoliopsida</taxon>
        <taxon>eudicotyledons</taxon>
        <taxon>Gunneridae</taxon>
        <taxon>Pentapetalae</taxon>
        <taxon>rosids</taxon>
        <taxon>fabids</taxon>
        <taxon>Fabales</taxon>
        <taxon>Fabaceae</taxon>
        <taxon>Papilionoideae</taxon>
        <taxon>50 kb inversion clade</taxon>
        <taxon>NPAAA clade</taxon>
        <taxon>indigoferoid/millettioid clade</taxon>
        <taxon>Phaseoleae</taxon>
        <taxon>Phaseolus</taxon>
    </lineage>
</organism>
<comment type="subcellular location">
    <subcellularLocation>
        <location evidence="1">Nucleus</location>
    </subcellularLocation>
</comment>
<dbReference type="PANTHER" id="PTHR33345">
    <property type="entry name" value="ADAPTER PROTEIN, PUTATIVE-RELATED"/>
    <property type="match status" value="1"/>
</dbReference>
<protein>
    <submittedName>
        <fullName evidence="9">Uncharacterized protein</fullName>
    </submittedName>
</protein>
<dbReference type="STRING" id="3885.V7CFZ7"/>
<name>V7CFZ7_PHAVU</name>
<dbReference type="GO" id="GO:0008270">
    <property type="term" value="F:zinc ion binding"/>
    <property type="evidence" value="ECO:0007669"/>
    <property type="project" value="UniProtKB-KW"/>
</dbReference>
<evidence type="ECO:0000256" key="1">
    <source>
        <dbReference type="ARBA" id="ARBA00004123"/>
    </source>
</evidence>
<feature type="domain" description="DUF7615" evidence="8">
    <location>
        <begin position="354"/>
        <end position="451"/>
    </location>
</feature>
<proteinExistence type="predicted"/>
<dbReference type="InterPro" id="IPR056034">
    <property type="entry name" value="DUF7615"/>
</dbReference>
<dbReference type="SMR" id="V7CFZ7"/>
<feature type="domain" description="Oberon-like PHD finger" evidence="6">
    <location>
        <begin position="159"/>
        <end position="287"/>
    </location>
</feature>
<dbReference type="EMBL" id="CM002289">
    <property type="protein sequence ID" value="ESW29117.1"/>
    <property type="molecule type" value="Genomic_DNA"/>
</dbReference>
<evidence type="ECO:0000313" key="9">
    <source>
        <dbReference type="EMBL" id="ESW29117.1"/>
    </source>
</evidence>
<sequence length="457" mass="51819">MASDSLVYLPPMAAEVYGEGLPYAPENWPEEGDVWGWRTGRRVVPNGTHFQDRYLYLPKRLYQLLKEEKETPEPASGSGSSSRARKQHIFASKLGVKGYVIRHYPDTDLKVFFDSFSWKIPALTTFGSPVPIAALPIRQISEEARQANCLLVFKCNANNEGCPSVVLEKIECLHAMPCDICCTEPNFCRACSCMLCGKTVSTEYGSYSYVKCQVNSGTGICGHVSHVECALQCFMAGKVEGAMMLDAEYHCRRCDGRTDMIPHVSKIMQTCKTMDSHDEILKLLNLGSALLRGSEKPAAKDLLDRVELTISKAKSGTNLEDIWKEDDNGNDVMDVTVNEVKKEWGPYMSIPFTVNLDDDSYEIMKTFRKSQELEYKMVEETLFSQKNYLNNLNEQLQYEISILNGRKSSSSSKLSVKERKKQMKREMDKYETMRKVAFGFIRTPYSIIKKHFGFKPN</sequence>
<evidence type="ECO:0000256" key="2">
    <source>
        <dbReference type="ARBA" id="ARBA00022723"/>
    </source>
</evidence>
<dbReference type="AlphaFoldDB" id="V7CFZ7"/>
<dbReference type="GO" id="GO:0005634">
    <property type="term" value="C:nucleus"/>
    <property type="evidence" value="ECO:0007669"/>
    <property type="project" value="UniProtKB-SubCell"/>
</dbReference>
<dbReference type="Proteomes" id="UP000000226">
    <property type="component" value="Chromosome 2"/>
</dbReference>
<dbReference type="Pfam" id="PF24590">
    <property type="entry name" value="DUF7615"/>
    <property type="match status" value="1"/>
</dbReference>
<dbReference type="InterPro" id="IPR055508">
    <property type="entry name" value="DUF7081"/>
</dbReference>
<evidence type="ECO:0000259" key="7">
    <source>
        <dbReference type="Pfam" id="PF23299"/>
    </source>
</evidence>
<dbReference type="InterPro" id="IPR032881">
    <property type="entry name" value="Oberon-like_PHD"/>
</dbReference>
<evidence type="ECO:0000313" key="10">
    <source>
        <dbReference type="Proteomes" id="UP000000226"/>
    </source>
</evidence>
<keyword evidence="2" id="KW-0479">Metal-binding</keyword>
<keyword evidence="4" id="KW-0862">Zinc</keyword>
<dbReference type="OrthoDB" id="1852608at2759"/>
<feature type="domain" description="DUF7081" evidence="7">
    <location>
        <begin position="11"/>
        <end position="122"/>
    </location>
</feature>
<accession>V7CFZ7</accession>
<reference evidence="10" key="1">
    <citation type="journal article" date="2014" name="Nat. Genet.">
        <title>A reference genome for common bean and genome-wide analysis of dual domestications.</title>
        <authorList>
            <person name="Schmutz J."/>
            <person name="McClean P.E."/>
            <person name="Mamidi S."/>
            <person name="Wu G.A."/>
            <person name="Cannon S.B."/>
            <person name="Grimwood J."/>
            <person name="Jenkins J."/>
            <person name="Shu S."/>
            <person name="Song Q."/>
            <person name="Chavarro C."/>
            <person name="Torres-Torres M."/>
            <person name="Geffroy V."/>
            <person name="Moghaddam S.M."/>
            <person name="Gao D."/>
            <person name="Abernathy B."/>
            <person name="Barry K."/>
            <person name="Blair M."/>
            <person name="Brick M.A."/>
            <person name="Chovatia M."/>
            <person name="Gepts P."/>
            <person name="Goodstein D.M."/>
            <person name="Gonzales M."/>
            <person name="Hellsten U."/>
            <person name="Hyten D.L."/>
            <person name="Jia G."/>
            <person name="Kelly J.D."/>
            <person name="Kudrna D."/>
            <person name="Lee R."/>
            <person name="Richard M.M."/>
            <person name="Miklas P.N."/>
            <person name="Osorno J.M."/>
            <person name="Rodrigues J."/>
            <person name="Thareau V."/>
            <person name="Urrea C.A."/>
            <person name="Wang M."/>
            <person name="Yu Y."/>
            <person name="Zhang M."/>
            <person name="Wing R.A."/>
            <person name="Cregan P.B."/>
            <person name="Rokhsar D.S."/>
            <person name="Jackson S.A."/>
        </authorList>
    </citation>
    <scope>NUCLEOTIDE SEQUENCE [LARGE SCALE GENOMIC DNA]</scope>
    <source>
        <strain evidence="10">cv. G19833</strain>
    </source>
</reference>
<evidence type="ECO:0000259" key="8">
    <source>
        <dbReference type="Pfam" id="PF24590"/>
    </source>
</evidence>
<dbReference type="Pfam" id="PF23299">
    <property type="entry name" value="DUF7081"/>
    <property type="match status" value="1"/>
</dbReference>
<keyword evidence="3" id="KW-0863">Zinc-finger</keyword>
<keyword evidence="5" id="KW-0539">Nucleus</keyword>
<evidence type="ECO:0000256" key="4">
    <source>
        <dbReference type="ARBA" id="ARBA00022833"/>
    </source>
</evidence>
<gene>
    <name evidence="9" type="ORF">PHAVU_002G044800g</name>
</gene>
<dbReference type="eggNOG" id="ENOG502QUYB">
    <property type="taxonomic scope" value="Eukaryota"/>
</dbReference>
<dbReference type="Pfam" id="PF07227">
    <property type="entry name" value="PHD_Oberon"/>
    <property type="match status" value="1"/>
</dbReference>
<dbReference type="Gramene" id="ESW29117">
    <property type="protein sequence ID" value="ESW29117"/>
    <property type="gene ID" value="PHAVU_002G044800g"/>
</dbReference>
<keyword evidence="10" id="KW-1185">Reference proteome</keyword>
<evidence type="ECO:0000256" key="3">
    <source>
        <dbReference type="ARBA" id="ARBA00022771"/>
    </source>
</evidence>
<dbReference type="PANTHER" id="PTHR33345:SF6">
    <property type="entry name" value="OS03G0747200 PROTEIN"/>
    <property type="match status" value="1"/>
</dbReference>